<comment type="caution">
    <text evidence="7">The sequence shown here is derived from an EMBL/GenBank/DDBJ whole genome shotgun (WGS) entry which is preliminary data.</text>
</comment>
<comment type="similarity">
    <text evidence="2 6">Belongs to the cytochrome P450 family.</text>
</comment>
<dbReference type="GO" id="GO:0016705">
    <property type="term" value="F:oxidoreductase activity, acting on paired donors, with incorporation or reduction of molecular oxygen"/>
    <property type="evidence" value="ECO:0007669"/>
    <property type="project" value="InterPro"/>
</dbReference>
<evidence type="ECO:0000256" key="6">
    <source>
        <dbReference type="RuleBase" id="RU000461"/>
    </source>
</evidence>
<keyword evidence="8" id="KW-1185">Reference proteome</keyword>
<reference evidence="7" key="1">
    <citation type="submission" date="2021-03" db="EMBL/GenBank/DDBJ databases">
        <authorList>
            <person name="Tagirdzhanova G."/>
        </authorList>
    </citation>
    <scope>NUCLEOTIDE SEQUENCE</scope>
</reference>
<dbReference type="SUPFAM" id="SSF48264">
    <property type="entry name" value="Cytochrome P450"/>
    <property type="match status" value="1"/>
</dbReference>
<evidence type="ECO:0000256" key="3">
    <source>
        <dbReference type="ARBA" id="ARBA00022723"/>
    </source>
</evidence>
<dbReference type="PANTHER" id="PTHR24305:SF232">
    <property type="entry name" value="P450, PUTATIVE (EUROFUNG)-RELATED"/>
    <property type="match status" value="1"/>
</dbReference>
<keyword evidence="5 6" id="KW-0349">Heme</keyword>
<keyword evidence="3 5" id="KW-0479">Metal-binding</keyword>
<dbReference type="PRINTS" id="PR00385">
    <property type="entry name" value="P450"/>
</dbReference>
<keyword evidence="4 5" id="KW-0408">Iron</keyword>
<dbReference type="InterPro" id="IPR050121">
    <property type="entry name" value="Cytochrome_P450_monoxygenase"/>
</dbReference>
<evidence type="ECO:0000313" key="7">
    <source>
        <dbReference type="EMBL" id="CAF9918170.1"/>
    </source>
</evidence>
<dbReference type="EMBL" id="CAJPDS010000021">
    <property type="protein sequence ID" value="CAF9918170.1"/>
    <property type="molecule type" value="Genomic_DNA"/>
</dbReference>
<keyword evidence="6" id="KW-0560">Oxidoreductase</keyword>
<dbReference type="InterPro" id="IPR001128">
    <property type="entry name" value="Cyt_P450"/>
</dbReference>
<evidence type="ECO:0000256" key="2">
    <source>
        <dbReference type="ARBA" id="ARBA00010617"/>
    </source>
</evidence>
<dbReference type="Pfam" id="PF00067">
    <property type="entry name" value="p450"/>
    <property type="match status" value="2"/>
</dbReference>
<comment type="cofactor">
    <cofactor evidence="1 5">
        <name>heme</name>
        <dbReference type="ChEBI" id="CHEBI:30413"/>
    </cofactor>
</comment>
<dbReference type="GO" id="GO:0020037">
    <property type="term" value="F:heme binding"/>
    <property type="evidence" value="ECO:0007669"/>
    <property type="project" value="InterPro"/>
</dbReference>
<dbReference type="OrthoDB" id="1470350at2759"/>
<dbReference type="PANTHER" id="PTHR24305">
    <property type="entry name" value="CYTOCHROME P450"/>
    <property type="match status" value="1"/>
</dbReference>
<dbReference type="InterPro" id="IPR017972">
    <property type="entry name" value="Cyt_P450_CS"/>
</dbReference>
<evidence type="ECO:0000256" key="5">
    <source>
        <dbReference type="PIRSR" id="PIRSR602401-1"/>
    </source>
</evidence>
<organism evidence="7 8">
    <name type="scientific">Heterodermia speciosa</name>
    <dbReference type="NCBI Taxonomy" id="116794"/>
    <lineage>
        <taxon>Eukaryota</taxon>
        <taxon>Fungi</taxon>
        <taxon>Dikarya</taxon>
        <taxon>Ascomycota</taxon>
        <taxon>Pezizomycotina</taxon>
        <taxon>Lecanoromycetes</taxon>
        <taxon>OSLEUM clade</taxon>
        <taxon>Lecanoromycetidae</taxon>
        <taxon>Caliciales</taxon>
        <taxon>Physciaceae</taxon>
        <taxon>Heterodermia</taxon>
    </lineage>
</organism>
<dbReference type="Gene3D" id="1.10.630.10">
    <property type="entry name" value="Cytochrome P450"/>
    <property type="match status" value="1"/>
</dbReference>
<dbReference type="GO" id="GO:0005506">
    <property type="term" value="F:iron ion binding"/>
    <property type="evidence" value="ECO:0007669"/>
    <property type="project" value="InterPro"/>
</dbReference>
<dbReference type="PROSITE" id="PS00086">
    <property type="entry name" value="CYTOCHROME_P450"/>
    <property type="match status" value="1"/>
</dbReference>
<dbReference type="PRINTS" id="PR00463">
    <property type="entry name" value="EP450I"/>
</dbReference>
<evidence type="ECO:0000256" key="1">
    <source>
        <dbReference type="ARBA" id="ARBA00001971"/>
    </source>
</evidence>
<gene>
    <name evidence="7" type="ORF">HETSPECPRED_003688</name>
</gene>
<feature type="binding site" description="axial binding residue" evidence="5">
    <location>
        <position position="456"/>
    </location>
    <ligand>
        <name>heme</name>
        <dbReference type="ChEBI" id="CHEBI:30413"/>
    </ligand>
    <ligandPart>
        <name>Fe</name>
        <dbReference type="ChEBI" id="CHEBI:18248"/>
    </ligandPart>
</feature>
<dbReference type="InterPro" id="IPR002401">
    <property type="entry name" value="Cyt_P450_E_grp-I"/>
</dbReference>
<dbReference type="AlphaFoldDB" id="A0A8H3IJV5"/>
<evidence type="ECO:0008006" key="9">
    <source>
        <dbReference type="Google" id="ProtNLM"/>
    </source>
</evidence>
<dbReference type="InterPro" id="IPR036396">
    <property type="entry name" value="Cyt_P450_sf"/>
</dbReference>
<accession>A0A8H3IJV5</accession>
<proteinExistence type="inferred from homology"/>
<dbReference type="Proteomes" id="UP000664521">
    <property type="component" value="Unassembled WGS sequence"/>
</dbReference>
<name>A0A8H3IJV5_9LECA</name>
<evidence type="ECO:0000313" key="8">
    <source>
        <dbReference type="Proteomes" id="UP000664521"/>
    </source>
</evidence>
<dbReference type="GO" id="GO:0004497">
    <property type="term" value="F:monooxygenase activity"/>
    <property type="evidence" value="ECO:0007669"/>
    <property type="project" value="UniProtKB-KW"/>
</dbReference>
<keyword evidence="6" id="KW-0503">Monooxygenase</keyword>
<evidence type="ECO:0000256" key="4">
    <source>
        <dbReference type="ARBA" id="ARBA00023004"/>
    </source>
</evidence>
<protein>
    <recommendedName>
        <fullName evidence="9">Cytochrome P450</fullName>
    </recommendedName>
</protein>
<sequence>MAGDEDSVMLLAYKFLVSGDSLDLIPGPYLARWSSLYRPYLYLYGNGPQRLRNLHEKYGPIVRIGPAHVSISDLTATKQLYGVGNRYRKSEFYDVFSPLYTGKKFETLFSTQDSVLHRRLRLAIAPRFSTMGVSRFEPGIDRAIAMFMKKMRDLKHDAISVPQWIEYFSFDLTAETMLGESLGFMETACDIKGIIGGLQPGFFYGATVGQLPWLHPWLLGSQRFLDLLRTLGLPNPTSEIINTVLTKVSSWRSSGKKDDGSLLAWLQAGERKQDINLTDDEIVGHIFNLYWFPNSPHHPELLSLQIYRLAGSGTKANTLIVVLYHLVKHHDVHRKLVEEIDEYYRANTDSEQCASGDVRHLPYLQVVIKESLRMVSAVDIILERIVPPGGSTMLGFHLPQGTNIGATANVMHHHPDVFEDPARFWPERWMKETTSSEKLQRMERAFFAFGRGSRGCIGKPLAMLSMSKFLVTLLRQFDIVWASDAPDWEIKHYFMLRTKGFLVRFKERLH</sequence>